<dbReference type="KEGG" id="tsu:Tresu_0696"/>
<keyword evidence="1" id="KW-1133">Transmembrane helix</keyword>
<feature type="transmembrane region" description="Helical" evidence="1">
    <location>
        <begin position="41"/>
        <end position="59"/>
    </location>
</feature>
<dbReference type="AlphaFoldDB" id="F2NVC6"/>
<keyword evidence="3" id="KW-1185">Reference proteome</keyword>
<keyword evidence="1" id="KW-0472">Membrane</keyword>
<reference evidence="3" key="2">
    <citation type="submission" date="2011-04" db="EMBL/GenBank/DDBJ databases">
        <title>The complete genome of chromosome of Treponema succinifaciens DSM 2489.</title>
        <authorList>
            <person name="Lucas S."/>
            <person name="Copeland A."/>
            <person name="Lapidus A."/>
            <person name="Bruce D."/>
            <person name="Goodwin L."/>
            <person name="Pitluck S."/>
            <person name="Peters L."/>
            <person name="Kyrpides N."/>
            <person name="Mavromatis K."/>
            <person name="Ivanova N."/>
            <person name="Ovchinnikova G."/>
            <person name="Teshima H."/>
            <person name="Detter J.C."/>
            <person name="Tapia R."/>
            <person name="Han C."/>
            <person name="Land M."/>
            <person name="Hauser L."/>
            <person name="Markowitz V."/>
            <person name="Cheng J.-F."/>
            <person name="Hugenholtz P."/>
            <person name="Woyke T."/>
            <person name="Wu D."/>
            <person name="Gronow S."/>
            <person name="Wellnitz S."/>
            <person name="Brambilla E."/>
            <person name="Klenk H.-P."/>
            <person name="Eisen J.A."/>
        </authorList>
    </citation>
    <scope>NUCLEOTIDE SEQUENCE [LARGE SCALE GENOMIC DNA]</scope>
    <source>
        <strain evidence="3">ATCC 33096 / DSM 2489 / 6091</strain>
    </source>
</reference>
<reference evidence="2 3" key="1">
    <citation type="journal article" date="2011" name="Stand. Genomic Sci.">
        <title>Complete genome sequence of Treponema succinifaciens type strain (6091).</title>
        <authorList>
            <person name="Han C."/>
            <person name="Gronow S."/>
            <person name="Teshima H."/>
            <person name="Lapidus A."/>
            <person name="Nolan M."/>
            <person name="Lucas S."/>
            <person name="Hammon N."/>
            <person name="Deshpande S."/>
            <person name="Cheng J.F."/>
            <person name="Zeytun A."/>
            <person name="Tapia R."/>
            <person name="Goodwin L."/>
            <person name="Pitluck S."/>
            <person name="Liolios K."/>
            <person name="Pagani I."/>
            <person name="Ivanova N."/>
            <person name="Mavromatis K."/>
            <person name="Mikhailova N."/>
            <person name="Huntemann M."/>
            <person name="Pati A."/>
            <person name="Chen A."/>
            <person name="Palaniappan K."/>
            <person name="Land M."/>
            <person name="Hauser L."/>
            <person name="Brambilla E.M."/>
            <person name="Rohde M."/>
            <person name="Goker M."/>
            <person name="Woyke T."/>
            <person name="Bristow J."/>
            <person name="Eisen J.A."/>
            <person name="Markowitz V."/>
            <person name="Hugenholtz P."/>
            <person name="Kyrpides N.C."/>
            <person name="Klenk H.P."/>
            <person name="Detter J.C."/>
        </authorList>
    </citation>
    <scope>NUCLEOTIDE SEQUENCE [LARGE SCALE GENOMIC DNA]</scope>
    <source>
        <strain evidence="3">ATCC 33096 / DSM 2489 / 6091</strain>
    </source>
</reference>
<dbReference type="GeneID" id="302997889"/>
<dbReference type="RefSeq" id="WP_013700939.1">
    <property type="nucleotide sequence ID" value="NC_015385.1"/>
</dbReference>
<dbReference type="STRING" id="869209.Tresu_0696"/>
<evidence type="ECO:0000313" key="2">
    <source>
        <dbReference type="EMBL" id="AEB13636.1"/>
    </source>
</evidence>
<organism evidence="2 3">
    <name type="scientific">Treponema succinifaciens (strain ATCC 33096 / DSM 2489 / 6091)</name>
    <dbReference type="NCBI Taxonomy" id="869209"/>
    <lineage>
        <taxon>Bacteria</taxon>
        <taxon>Pseudomonadati</taxon>
        <taxon>Spirochaetota</taxon>
        <taxon>Spirochaetia</taxon>
        <taxon>Spirochaetales</taxon>
        <taxon>Treponemataceae</taxon>
        <taxon>Treponema</taxon>
    </lineage>
</organism>
<feature type="transmembrane region" description="Helical" evidence="1">
    <location>
        <begin position="6"/>
        <end position="29"/>
    </location>
</feature>
<proteinExistence type="predicted"/>
<evidence type="ECO:0000256" key="1">
    <source>
        <dbReference type="SAM" id="Phobius"/>
    </source>
</evidence>
<dbReference type="HOGENOM" id="CLU_1244890_0_0_12"/>
<gene>
    <name evidence="2" type="ordered locus">Tresu_0696</name>
</gene>
<dbReference type="Proteomes" id="UP000006852">
    <property type="component" value="Chromosome"/>
</dbReference>
<name>F2NVC6_TRES6</name>
<keyword evidence="1" id="KW-0812">Transmembrane</keyword>
<protein>
    <submittedName>
        <fullName evidence="2">Uncharacterized protein</fullName>
    </submittedName>
</protein>
<accession>F2NVC6</accession>
<evidence type="ECO:0000313" key="3">
    <source>
        <dbReference type="Proteomes" id="UP000006852"/>
    </source>
</evidence>
<dbReference type="EMBL" id="CP002631">
    <property type="protein sequence ID" value="AEB13636.1"/>
    <property type="molecule type" value="Genomic_DNA"/>
</dbReference>
<feature type="transmembrane region" description="Helical" evidence="1">
    <location>
        <begin position="95"/>
        <end position="117"/>
    </location>
</feature>
<sequence>MDLFSFNTIILILFYVPGYIFIHTVDYFLLKREKTQFEITIQGLLASVCLLIFFVIWPYQPFNAKKEFILQFLLSFISSKDKEVLFTNISHNIKYIGIIYFLLCLYSFVFSVFYSLIRRTKLISFIIQCVTKRDYFQSVFLRFFHESINKMAIVTLDGNVKYWGYIVGSPDNEQSNHIILYNPLVFDKKKFIQLQAEKILIDTNKIKLIEVLPKEEENGKQR</sequence>